<dbReference type="InterPro" id="IPR014756">
    <property type="entry name" value="Ig_E-set"/>
</dbReference>
<dbReference type="PROSITE" id="PS50194">
    <property type="entry name" value="FILAMIN_REPEAT"/>
    <property type="match status" value="1"/>
</dbReference>
<evidence type="ECO:0000256" key="1">
    <source>
        <dbReference type="PROSITE-ProRule" id="PRU00087"/>
    </source>
</evidence>
<gene>
    <name evidence="3" type="ORF">TGEB3V08_LOCUS6494</name>
</gene>
<dbReference type="InterPro" id="IPR013783">
    <property type="entry name" value="Ig-like_fold"/>
</dbReference>
<proteinExistence type="predicted"/>
<feature type="compositionally biased region" description="Basic and acidic residues" evidence="2">
    <location>
        <begin position="561"/>
        <end position="575"/>
    </location>
</feature>
<dbReference type="GO" id="GO:0005886">
    <property type="term" value="C:plasma membrane"/>
    <property type="evidence" value="ECO:0007669"/>
    <property type="project" value="TreeGrafter"/>
</dbReference>
<accession>A0A7R9K247</accession>
<dbReference type="PANTHER" id="PTHR45943">
    <property type="entry name" value="E3 UBIQUITIN-PROTEIN LIGASE MYCBP2"/>
    <property type="match status" value="1"/>
</dbReference>
<name>A0A7R9K247_TIMGE</name>
<evidence type="ECO:0008006" key="4">
    <source>
        <dbReference type="Google" id="ProtNLM"/>
    </source>
</evidence>
<feature type="compositionally biased region" description="Low complexity" evidence="2">
    <location>
        <begin position="652"/>
        <end position="661"/>
    </location>
</feature>
<dbReference type="InterPro" id="IPR017868">
    <property type="entry name" value="Filamin/ABP280_repeat-like"/>
</dbReference>
<feature type="compositionally biased region" description="Basic and acidic residues" evidence="2">
    <location>
        <begin position="584"/>
        <end position="599"/>
    </location>
</feature>
<feature type="repeat" description="Filamin" evidence="1">
    <location>
        <begin position="152"/>
        <end position="208"/>
    </location>
</feature>
<dbReference type="AlphaFoldDB" id="A0A7R9K247"/>
<dbReference type="GO" id="GO:0007411">
    <property type="term" value="P:axon guidance"/>
    <property type="evidence" value="ECO:0007669"/>
    <property type="project" value="TreeGrafter"/>
</dbReference>
<reference evidence="3" key="1">
    <citation type="submission" date="2020-11" db="EMBL/GenBank/DDBJ databases">
        <authorList>
            <person name="Tran Van P."/>
        </authorList>
    </citation>
    <scope>NUCLEOTIDE SEQUENCE</scope>
</reference>
<dbReference type="EMBL" id="OE841660">
    <property type="protein sequence ID" value="CAD7596687.1"/>
    <property type="molecule type" value="Genomic_DNA"/>
</dbReference>
<dbReference type="PANTHER" id="PTHR45943:SF1">
    <property type="entry name" value="E3 UBIQUITIN-PROTEIN LIGASE MYCBP2"/>
    <property type="match status" value="1"/>
</dbReference>
<dbReference type="SUPFAM" id="SSF81296">
    <property type="entry name" value="E set domains"/>
    <property type="match status" value="1"/>
</dbReference>
<protein>
    <recommendedName>
        <fullName evidence="4">SH3 domain-containing protein</fullName>
    </recommendedName>
</protein>
<sequence>MERYSSSCHSNERLFLKDFVHCVPGSSGGRLARWLQPDSYVEPSRCEVLYSRDDMRCGWPAIVTVLTRDQYGDLVHVPSLKIEVKAVPIDKKELGDSDQSRKMRRVSQPDALTFGGHAHPSLDTPYEVTIKDKMCYYAITIMKVYENYSFEELRFTSPAVKRSSENMLVRPNSDGTYSATWTPGSVGWYSVLVTIDGYDMEETYKVEVKEPPQGMVPSTQSVVKKPSHQPSRLRKFVAKNSAGLRIRAHPSLQSEQIGIVHINGTIAFVDEIHNDDGVWLRLSQDTIHQYCCNGYSEAWCLQYNQHLGKTLLLPVEEPRSILDQVIKETILRKLPEIATHKDSRSKSPVVFGPGDYNVVKCGASGHNVRSRPNLKAPPVGMLVLGNQLTVMDIAVNNEGTWVQLDKETRRKFCFNTEGEAWSLAVSKTDTAYLRRDGHTDKEFSLDARPHILENGFHAPRKGFDFSHNSNVSPFASVEGSGFIFRSATPSNNETPPPAVTSTNPFVFGSFGMQGHRGGSQGAFGMHEHRGSAPSPVPKIPGTEESPQSVQDRPDMPCSPRPPRDTRRSDKDRESSKFAALHKWLKGEDGRGHLDRRGSPGRDLPPELVGVSVKELVKAIGESRANGNGVTPPGTPRRTSRSSSPKAPPGGPSPRLSRSSSPVAIPASASRAAAQSLYAPSGTVANPPAADTFASELTHVLTLYNCLCLSGAKTCLALYNCLCLSGAKTCLALYNCLCLSSVKTCLALYNCLCLSGVKTCLAPYNCLCLSGAKTCLAPYNCLCLSGVKTCLAPYNCLCLSGAKTCLALYNCLCLSGAKTCLALYNSLCLSGAKTCLDPYNCLCLSGVKTCLAPYNFVTPGRDLNLDHPVIGSRVYCESSALDHAATKADCLNIKLEYRVLLSCKDKYLTASSVIIT</sequence>
<dbReference type="GO" id="GO:0008582">
    <property type="term" value="P:regulation of synaptic assembly at neuromuscular junction"/>
    <property type="evidence" value="ECO:0007669"/>
    <property type="project" value="TreeGrafter"/>
</dbReference>
<evidence type="ECO:0000256" key="2">
    <source>
        <dbReference type="SAM" id="MobiDB-lite"/>
    </source>
</evidence>
<dbReference type="GO" id="GO:0061630">
    <property type="term" value="F:ubiquitin protein ligase activity"/>
    <property type="evidence" value="ECO:0007669"/>
    <property type="project" value="TreeGrafter"/>
</dbReference>
<dbReference type="Gene3D" id="2.60.40.10">
    <property type="entry name" value="Immunoglobulins"/>
    <property type="match status" value="1"/>
</dbReference>
<evidence type="ECO:0000313" key="3">
    <source>
        <dbReference type="EMBL" id="CAD7596687.1"/>
    </source>
</evidence>
<dbReference type="GO" id="GO:0005634">
    <property type="term" value="C:nucleus"/>
    <property type="evidence" value="ECO:0007669"/>
    <property type="project" value="TreeGrafter"/>
</dbReference>
<organism evidence="3">
    <name type="scientific">Timema genevievae</name>
    <name type="common">Walking stick</name>
    <dbReference type="NCBI Taxonomy" id="629358"/>
    <lineage>
        <taxon>Eukaryota</taxon>
        <taxon>Metazoa</taxon>
        <taxon>Ecdysozoa</taxon>
        <taxon>Arthropoda</taxon>
        <taxon>Hexapoda</taxon>
        <taxon>Insecta</taxon>
        <taxon>Pterygota</taxon>
        <taxon>Neoptera</taxon>
        <taxon>Polyneoptera</taxon>
        <taxon>Phasmatodea</taxon>
        <taxon>Timematodea</taxon>
        <taxon>Timematoidea</taxon>
        <taxon>Timematidae</taxon>
        <taxon>Timema</taxon>
    </lineage>
</organism>
<feature type="region of interest" description="Disordered" evidence="2">
    <location>
        <begin position="509"/>
        <end position="661"/>
    </location>
</feature>